<evidence type="ECO:0008006" key="3">
    <source>
        <dbReference type="Google" id="ProtNLM"/>
    </source>
</evidence>
<accession>A0ABD1LSA3</accession>
<dbReference type="Gene3D" id="3.10.10.10">
    <property type="entry name" value="HIV Type 1 Reverse Transcriptase, subunit A, domain 1"/>
    <property type="match status" value="1"/>
</dbReference>
<proteinExistence type="predicted"/>
<dbReference type="EMBL" id="JBGMDY010000008">
    <property type="protein sequence ID" value="KAL2326402.1"/>
    <property type="molecule type" value="Genomic_DNA"/>
</dbReference>
<organism evidence="1 2">
    <name type="scientific">Flemingia macrophylla</name>
    <dbReference type="NCBI Taxonomy" id="520843"/>
    <lineage>
        <taxon>Eukaryota</taxon>
        <taxon>Viridiplantae</taxon>
        <taxon>Streptophyta</taxon>
        <taxon>Embryophyta</taxon>
        <taxon>Tracheophyta</taxon>
        <taxon>Spermatophyta</taxon>
        <taxon>Magnoliopsida</taxon>
        <taxon>eudicotyledons</taxon>
        <taxon>Gunneridae</taxon>
        <taxon>Pentapetalae</taxon>
        <taxon>rosids</taxon>
        <taxon>fabids</taxon>
        <taxon>Fabales</taxon>
        <taxon>Fabaceae</taxon>
        <taxon>Papilionoideae</taxon>
        <taxon>50 kb inversion clade</taxon>
        <taxon>NPAAA clade</taxon>
        <taxon>indigoferoid/millettioid clade</taxon>
        <taxon>Phaseoleae</taxon>
        <taxon>Flemingia</taxon>
    </lineage>
</organism>
<sequence>MNMSVIACSDRDLNTEDEWIGSDSEEETISPDMQRLLDREVRSIQPHQEETETINVGCENEKKEISIGTHISSKMKEKLVLLLKEYADVFAWSYHDMPGLDTSIVEHKLPLIEGFRPVKQKLRRIKPEWSLKIKEEVQKQLDANFLIMYHYPDWLANIVLVIKKNEKVRVCVDYRDLNRASPKDDFPLPHIDVLVDHTATNTYYSFMDGYAGYNQIKLAIEDREKRHSLCHGEHSATE</sequence>
<name>A0ABD1LSA3_9FABA</name>
<dbReference type="PANTHER" id="PTHR24559">
    <property type="entry name" value="TRANSPOSON TY3-I GAG-POL POLYPROTEIN"/>
    <property type="match status" value="1"/>
</dbReference>
<dbReference type="SUPFAM" id="SSF56672">
    <property type="entry name" value="DNA/RNA polymerases"/>
    <property type="match status" value="1"/>
</dbReference>
<evidence type="ECO:0000313" key="1">
    <source>
        <dbReference type="EMBL" id="KAL2326402.1"/>
    </source>
</evidence>
<dbReference type="PANTHER" id="PTHR24559:SF457">
    <property type="entry name" value="RNA-DIRECTED DNA POLYMERASE HOMOLOG"/>
    <property type="match status" value="1"/>
</dbReference>
<evidence type="ECO:0000313" key="2">
    <source>
        <dbReference type="Proteomes" id="UP001603857"/>
    </source>
</evidence>
<dbReference type="InterPro" id="IPR053134">
    <property type="entry name" value="RNA-dir_DNA_polymerase"/>
</dbReference>
<gene>
    <name evidence="1" type="ORF">Fmac_025460</name>
</gene>
<dbReference type="Proteomes" id="UP001603857">
    <property type="component" value="Unassembled WGS sequence"/>
</dbReference>
<keyword evidence="2" id="KW-1185">Reference proteome</keyword>
<comment type="caution">
    <text evidence="1">The sequence shown here is derived from an EMBL/GenBank/DDBJ whole genome shotgun (WGS) entry which is preliminary data.</text>
</comment>
<dbReference type="AlphaFoldDB" id="A0ABD1LSA3"/>
<dbReference type="InterPro" id="IPR043502">
    <property type="entry name" value="DNA/RNA_pol_sf"/>
</dbReference>
<reference evidence="1 2" key="1">
    <citation type="submission" date="2024-08" db="EMBL/GenBank/DDBJ databases">
        <title>Insights into the chromosomal genome structure of Flemingia macrophylla.</title>
        <authorList>
            <person name="Ding Y."/>
            <person name="Zhao Y."/>
            <person name="Bi W."/>
            <person name="Wu M."/>
            <person name="Zhao G."/>
            <person name="Gong Y."/>
            <person name="Li W."/>
            <person name="Zhang P."/>
        </authorList>
    </citation>
    <scope>NUCLEOTIDE SEQUENCE [LARGE SCALE GENOMIC DNA]</scope>
    <source>
        <strain evidence="1">DYQJB</strain>
        <tissue evidence="1">Leaf</tissue>
    </source>
</reference>
<dbReference type="CDD" id="cd01647">
    <property type="entry name" value="RT_LTR"/>
    <property type="match status" value="1"/>
</dbReference>
<protein>
    <recommendedName>
        <fullName evidence="3">Reverse transcriptase domain-containing protein</fullName>
    </recommendedName>
</protein>